<feature type="region of interest" description="Disordered" evidence="1">
    <location>
        <begin position="94"/>
        <end position="142"/>
    </location>
</feature>
<evidence type="ECO:0000313" key="2">
    <source>
        <dbReference type="EMBL" id="SVA69520.1"/>
    </source>
</evidence>
<proteinExistence type="predicted"/>
<feature type="compositionally biased region" description="Basic and acidic residues" evidence="1">
    <location>
        <begin position="118"/>
        <end position="142"/>
    </location>
</feature>
<feature type="non-terminal residue" evidence="2">
    <location>
        <position position="142"/>
    </location>
</feature>
<reference evidence="2" key="1">
    <citation type="submission" date="2018-05" db="EMBL/GenBank/DDBJ databases">
        <authorList>
            <person name="Lanie J.A."/>
            <person name="Ng W.-L."/>
            <person name="Kazmierczak K.M."/>
            <person name="Andrzejewski T.M."/>
            <person name="Davidsen T.M."/>
            <person name="Wayne K.J."/>
            <person name="Tettelin H."/>
            <person name="Glass J.I."/>
            <person name="Rusch D."/>
            <person name="Podicherti R."/>
            <person name="Tsui H.-C.T."/>
            <person name="Winkler M.E."/>
        </authorList>
    </citation>
    <scope>NUCLEOTIDE SEQUENCE</scope>
</reference>
<dbReference type="EMBL" id="UINC01016754">
    <property type="protein sequence ID" value="SVA69520.1"/>
    <property type="molecule type" value="Genomic_DNA"/>
</dbReference>
<dbReference type="AlphaFoldDB" id="A0A381XY03"/>
<organism evidence="2">
    <name type="scientific">marine metagenome</name>
    <dbReference type="NCBI Taxonomy" id="408172"/>
    <lineage>
        <taxon>unclassified sequences</taxon>
        <taxon>metagenomes</taxon>
        <taxon>ecological metagenomes</taxon>
    </lineage>
</organism>
<evidence type="ECO:0000256" key="1">
    <source>
        <dbReference type="SAM" id="MobiDB-lite"/>
    </source>
</evidence>
<sequence length="142" mass="16440">MNISDFDHGKTKLDKINKYLEETFGFSIKQEDVTEKAIRNILHKVRDKQSEIVNESNVNDFHKHPDYAKTIMVAEALAIMLKEVSPTQRKIKAKVKESKMAKKVVEHKGTTPHKHPHPKVEAKQEDTKKEKVEEVKKVKEDV</sequence>
<feature type="non-terminal residue" evidence="2">
    <location>
        <position position="1"/>
    </location>
</feature>
<accession>A0A381XY03</accession>
<protein>
    <submittedName>
        <fullName evidence="2">Uncharacterized protein</fullName>
    </submittedName>
</protein>
<name>A0A381XY03_9ZZZZ</name>
<gene>
    <name evidence="2" type="ORF">METZ01_LOCUS122374</name>
</gene>
<feature type="compositionally biased region" description="Basic and acidic residues" evidence="1">
    <location>
        <begin position="94"/>
        <end position="109"/>
    </location>
</feature>